<dbReference type="NCBIfam" id="NF002325">
    <property type="entry name" value="PRK01278.1"/>
    <property type="match status" value="1"/>
</dbReference>
<feature type="binding site" evidence="5">
    <location>
        <position position="135"/>
    </location>
    <ligand>
        <name>pyridoxal 5'-phosphate</name>
        <dbReference type="ChEBI" id="CHEBI:597326"/>
    </ligand>
</feature>
<feature type="binding site" evidence="5">
    <location>
        <position position="277"/>
    </location>
    <ligand>
        <name>N(2)-acetyl-L-ornithine</name>
        <dbReference type="ChEBI" id="CHEBI:57805"/>
    </ligand>
</feature>
<dbReference type="Proteomes" id="UP000596035">
    <property type="component" value="Chromosome"/>
</dbReference>
<dbReference type="InterPro" id="IPR049704">
    <property type="entry name" value="Aminotrans_3_PPA_site"/>
</dbReference>
<accession>A0A1Z2XQM3</accession>
<dbReference type="NCBIfam" id="TIGR00707">
    <property type="entry name" value="argD"/>
    <property type="match status" value="1"/>
</dbReference>
<proteinExistence type="inferred from homology"/>
<dbReference type="InterPro" id="IPR015422">
    <property type="entry name" value="PyrdxlP-dep_Trfase_small"/>
</dbReference>
<keyword evidence="4 5" id="KW-0663">Pyridoxal phosphate</keyword>
<dbReference type="Gene3D" id="3.40.640.10">
    <property type="entry name" value="Type I PLP-dependent aspartate aminotransferase-like (Major domain)"/>
    <property type="match status" value="1"/>
</dbReference>
<comment type="miscellaneous">
    <text evidence="5">May also have succinyldiaminopimelate aminotransferase activity, thus carrying out the corresponding step in lysine biosynthesis.</text>
</comment>
<organism evidence="7 9">
    <name type="scientific">Acutalibacter muris</name>
    <dbReference type="NCBI Taxonomy" id="1796620"/>
    <lineage>
        <taxon>Bacteria</taxon>
        <taxon>Bacillati</taxon>
        <taxon>Bacillota</taxon>
        <taxon>Clostridia</taxon>
        <taxon>Eubacteriales</taxon>
        <taxon>Acutalibacteraceae</taxon>
        <taxon>Acutalibacter</taxon>
    </lineage>
</organism>
<keyword evidence="3 5" id="KW-0808">Transferase</keyword>
<dbReference type="PANTHER" id="PTHR11986">
    <property type="entry name" value="AMINOTRANSFERASE CLASS III"/>
    <property type="match status" value="1"/>
</dbReference>
<dbReference type="EC" id="2.6.1.11" evidence="5"/>
<reference evidence="8" key="2">
    <citation type="submission" date="2017-05" db="EMBL/GenBank/DDBJ databases">
        <title>Improved OligoMM genomes.</title>
        <authorList>
            <person name="Garzetti D."/>
        </authorList>
    </citation>
    <scope>NUCLEOTIDE SEQUENCE [LARGE SCALE GENOMIC DNA]</scope>
    <source>
        <strain evidence="8">KB18</strain>
    </source>
</reference>
<evidence type="ECO:0000256" key="1">
    <source>
        <dbReference type="ARBA" id="ARBA00022576"/>
    </source>
</evidence>
<dbReference type="SUPFAM" id="SSF53383">
    <property type="entry name" value="PLP-dependent transferases"/>
    <property type="match status" value="1"/>
</dbReference>
<dbReference type="Pfam" id="PF00202">
    <property type="entry name" value="Aminotran_3"/>
    <property type="match status" value="1"/>
</dbReference>
<comment type="catalytic activity">
    <reaction evidence="5">
        <text>N(2)-acetyl-L-ornithine + 2-oxoglutarate = N-acetyl-L-glutamate 5-semialdehyde + L-glutamate</text>
        <dbReference type="Rhea" id="RHEA:18049"/>
        <dbReference type="ChEBI" id="CHEBI:16810"/>
        <dbReference type="ChEBI" id="CHEBI:29123"/>
        <dbReference type="ChEBI" id="CHEBI:29985"/>
        <dbReference type="ChEBI" id="CHEBI:57805"/>
        <dbReference type="EC" id="2.6.1.11"/>
    </reaction>
</comment>
<evidence type="ECO:0000313" key="8">
    <source>
        <dbReference type="Proteomes" id="UP000196710"/>
    </source>
</evidence>
<dbReference type="GO" id="GO:0042802">
    <property type="term" value="F:identical protein binding"/>
    <property type="evidence" value="ECO:0007669"/>
    <property type="project" value="TreeGrafter"/>
</dbReference>
<comment type="cofactor">
    <cofactor evidence="5">
        <name>pyridoxal 5'-phosphate</name>
        <dbReference type="ChEBI" id="CHEBI:597326"/>
    </cofactor>
    <text evidence="5">Binds 1 pyridoxal phosphate per subunit.</text>
</comment>
<feature type="binding site" evidence="5">
    <location>
        <begin position="105"/>
        <end position="106"/>
    </location>
    <ligand>
        <name>pyridoxal 5'-phosphate</name>
        <dbReference type="ChEBI" id="CHEBI:597326"/>
    </ligand>
</feature>
<comment type="subcellular location">
    <subcellularLocation>
        <location evidence="5">Cytoplasm</location>
    </subcellularLocation>
</comment>
<dbReference type="HAMAP" id="MF_01107">
    <property type="entry name" value="ArgD_aminotrans_3"/>
    <property type="match status" value="1"/>
</dbReference>
<feature type="binding site" evidence="5">
    <location>
        <position position="138"/>
    </location>
    <ligand>
        <name>N(2)-acetyl-L-ornithine</name>
        <dbReference type="ChEBI" id="CHEBI:57805"/>
    </ligand>
</feature>
<protein>
    <recommendedName>
        <fullName evidence="5">Acetylornithine aminotransferase</fullName>
        <shortName evidence="5">ACOAT</shortName>
        <ecNumber evidence="5">2.6.1.11</ecNumber>
    </recommendedName>
</protein>
<gene>
    <name evidence="5" type="primary">argD</name>
    <name evidence="6" type="ORF">ADH66_08570</name>
    <name evidence="7" type="ORF">I5Q82_18610</name>
</gene>
<dbReference type="FunFam" id="3.40.640.10:FF:000004">
    <property type="entry name" value="Acetylornithine aminotransferase"/>
    <property type="match status" value="1"/>
</dbReference>
<dbReference type="EMBL" id="CP065321">
    <property type="protein sequence ID" value="QQR29986.1"/>
    <property type="molecule type" value="Genomic_DNA"/>
</dbReference>
<keyword evidence="5" id="KW-0963">Cytoplasm</keyword>
<keyword evidence="5" id="KW-0055">Arginine biosynthesis</keyword>
<feature type="binding site" evidence="5">
    <location>
        <position position="278"/>
    </location>
    <ligand>
        <name>pyridoxal 5'-phosphate</name>
        <dbReference type="ChEBI" id="CHEBI:597326"/>
    </ligand>
</feature>
<dbReference type="InterPro" id="IPR015424">
    <property type="entry name" value="PyrdxlP-dep_Trfase"/>
</dbReference>
<dbReference type="InterPro" id="IPR015421">
    <property type="entry name" value="PyrdxlP-dep_Trfase_major"/>
</dbReference>
<dbReference type="GO" id="GO:0030170">
    <property type="term" value="F:pyridoxal phosphate binding"/>
    <property type="evidence" value="ECO:0007669"/>
    <property type="project" value="InterPro"/>
</dbReference>
<dbReference type="RefSeq" id="WP_066533502.1">
    <property type="nucleotide sequence ID" value="NZ_CP021422.1"/>
</dbReference>
<dbReference type="GO" id="GO:0005737">
    <property type="term" value="C:cytoplasm"/>
    <property type="evidence" value="ECO:0007669"/>
    <property type="project" value="UniProtKB-SubCell"/>
</dbReference>
<evidence type="ECO:0000313" key="6">
    <source>
        <dbReference type="EMBL" id="ASB40709.1"/>
    </source>
</evidence>
<feature type="binding site" evidence="5">
    <location>
        <begin position="220"/>
        <end position="223"/>
    </location>
    <ligand>
        <name>pyridoxal 5'-phosphate</name>
        <dbReference type="ChEBI" id="CHEBI:597326"/>
    </ligand>
</feature>
<dbReference type="AlphaFoldDB" id="A0A1Z2XQM3"/>
<feature type="modified residue" description="N6-(pyridoxal phosphate)lysine" evidence="5">
    <location>
        <position position="249"/>
    </location>
</feature>
<evidence type="ECO:0000313" key="9">
    <source>
        <dbReference type="Proteomes" id="UP000596035"/>
    </source>
</evidence>
<dbReference type="Proteomes" id="UP000196710">
    <property type="component" value="Chromosome"/>
</dbReference>
<keyword evidence="2 5" id="KW-0028">Amino-acid biosynthesis</keyword>
<comment type="similarity">
    <text evidence="5">Belongs to the class-III pyridoxal-phosphate-dependent aminotransferase family. ArgD subfamily.</text>
</comment>
<dbReference type="InterPro" id="IPR005814">
    <property type="entry name" value="Aminotrans_3"/>
</dbReference>
<dbReference type="InterPro" id="IPR004636">
    <property type="entry name" value="AcOrn/SuccOrn_fam"/>
</dbReference>
<dbReference type="PIRSF" id="PIRSF000521">
    <property type="entry name" value="Transaminase_4ab_Lys_Orn"/>
    <property type="match status" value="1"/>
</dbReference>
<dbReference type="Gene3D" id="3.90.1150.10">
    <property type="entry name" value="Aspartate Aminotransferase, domain 1"/>
    <property type="match status" value="1"/>
</dbReference>
<name>A0A1Z2XQM3_9FIRM</name>
<comment type="pathway">
    <text evidence="5">Amino-acid biosynthesis; L-arginine biosynthesis; N(2)-acetyl-L-ornithine from L-glutamate: step 4/4.</text>
</comment>
<keyword evidence="8" id="KW-1185">Reference proteome</keyword>
<keyword evidence="1 5" id="KW-0032">Aminotransferase</keyword>
<evidence type="ECO:0000313" key="7">
    <source>
        <dbReference type="EMBL" id="QQR29986.1"/>
    </source>
</evidence>
<dbReference type="PROSITE" id="PS00600">
    <property type="entry name" value="AA_TRANSFER_CLASS_3"/>
    <property type="match status" value="1"/>
</dbReference>
<evidence type="ECO:0000256" key="3">
    <source>
        <dbReference type="ARBA" id="ARBA00022679"/>
    </source>
</evidence>
<dbReference type="EMBL" id="CP021422">
    <property type="protein sequence ID" value="ASB40709.1"/>
    <property type="molecule type" value="Genomic_DNA"/>
</dbReference>
<dbReference type="GO" id="GO:0003992">
    <property type="term" value="F:N2-acetyl-L-ornithine:2-oxoglutarate 5-aminotransferase activity"/>
    <property type="evidence" value="ECO:0007669"/>
    <property type="project" value="UniProtKB-UniRule"/>
</dbReference>
<sequence length="390" mass="42616">MKFQEIKDQEQEYIIHTYGRVDAALVKGRNATAWDVEGREYIDFTSGIGVNSLGYSDPDWTAAVSKQAGEIQHLCNYYYSPQNTALAQELCTAAGMAQAFFCNSGAEANECAIKIARKYGEKRGAYKIATLENSFHGRTLTTLAATGQEGFHKDFLPLTEGFLYAKAGDIKAMDALLDGSVCAVMIETVQGEGGVVPMDPNFLKALGELCHERDVLLIIDEVQTGVGRTGHFYSYQGYGVQPDVVTSAKGLAGGLPIGICLVAEKLRDILKPGQQGSTFGGNPVVCAGAREVVRRVSSPEFLQTVREKGEYISKRLEKLFQVEFVRGRGLMLGIKLKSGDAHDVLVKCARQGLLVLTAKELVRFLPPLTITMEEIDKGLLIFEKVLQEEN</sequence>
<evidence type="ECO:0000256" key="2">
    <source>
        <dbReference type="ARBA" id="ARBA00022605"/>
    </source>
</evidence>
<reference evidence="6" key="1">
    <citation type="journal article" date="2017" name="Genome Announc.">
        <title>High-Quality Whole-Genome Sequences of the Oligo-Mouse-Microbiota Bacterial Community.</title>
        <authorList>
            <person name="Garzetti D."/>
            <person name="Brugiroux S."/>
            <person name="Bunk B."/>
            <person name="Pukall R."/>
            <person name="McCoy K.D."/>
            <person name="Macpherson A.J."/>
            <person name="Stecher B."/>
        </authorList>
    </citation>
    <scope>NUCLEOTIDE SEQUENCE</scope>
    <source>
        <strain evidence="6">KB18</strain>
    </source>
</reference>
<dbReference type="CDD" id="cd00610">
    <property type="entry name" value="OAT_like"/>
    <property type="match status" value="1"/>
</dbReference>
<evidence type="ECO:0000256" key="5">
    <source>
        <dbReference type="HAMAP-Rule" id="MF_01107"/>
    </source>
</evidence>
<evidence type="ECO:0000256" key="4">
    <source>
        <dbReference type="ARBA" id="ARBA00022898"/>
    </source>
</evidence>
<dbReference type="PANTHER" id="PTHR11986:SF79">
    <property type="entry name" value="ACETYLORNITHINE AMINOTRANSFERASE, MITOCHONDRIAL"/>
    <property type="match status" value="1"/>
</dbReference>
<dbReference type="KEGG" id="amur:ADH66_08570"/>
<dbReference type="InterPro" id="IPR050103">
    <property type="entry name" value="Class-III_PLP-dep_AT"/>
</dbReference>
<comment type="subunit">
    <text evidence="5">Homodimer.</text>
</comment>
<reference evidence="7 9" key="3">
    <citation type="submission" date="2020-11" db="EMBL/GenBank/DDBJ databases">
        <title>Closed and high quality bacterial genomes of the OMM12 community.</title>
        <authorList>
            <person name="Marbouty M."/>
            <person name="Lamy-Besnier Q."/>
            <person name="Debarbieux L."/>
            <person name="Koszul R."/>
        </authorList>
    </citation>
    <scope>NUCLEOTIDE SEQUENCE [LARGE SCALE GENOMIC DNA]</scope>
    <source>
        <strain evidence="7 9">KB18</strain>
    </source>
</reference>
<dbReference type="GO" id="GO:0006526">
    <property type="term" value="P:L-arginine biosynthetic process"/>
    <property type="evidence" value="ECO:0007669"/>
    <property type="project" value="UniProtKB-UniRule"/>
</dbReference>